<dbReference type="Gene3D" id="1.10.443.10">
    <property type="entry name" value="Intergrase catalytic core"/>
    <property type="match status" value="1"/>
</dbReference>
<evidence type="ECO:0000256" key="2">
    <source>
        <dbReference type="ARBA" id="ARBA00008857"/>
    </source>
</evidence>
<dbReference type="CDD" id="cd01189">
    <property type="entry name" value="INT_ICEBs1_C_like"/>
    <property type="match status" value="1"/>
</dbReference>
<proteinExistence type="inferred from homology"/>
<dbReference type="GO" id="GO:0006310">
    <property type="term" value="P:DNA recombination"/>
    <property type="evidence" value="ECO:0007669"/>
    <property type="project" value="UniProtKB-KW"/>
</dbReference>
<dbReference type="AlphaFoldDB" id="A0A069AE41"/>
<evidence type="ECO:0000313" key="15">
    <source>
        <dbReference type="Proteomes" id="UP000411588"/>
    </source>
</evidence>
<name>A0A069AE41_CLODI</name>
<dbReference type="GO" id="GO:0003677">
    <property type="term" value="F:DNA binding"/>
    <property type="evidence" value="ECO:0007669"/>
    <property type="project" value="UniProtKB-UniRule"/>
</dbReference>
<protein>
    <submittedName>
        <fullName evidence="10 12">Prophage lambdaba04, site-specific recombinase, phage integrase family</fullName>
    </submittedName>
</protein>
<dbReference type="InterPro" id="IPR011010">
    <property type="entry name" value="DNA_brk_join_enz"/>
</dbReference>
<dbReference type="PANTHER" id="PTHR30349:SF64">
    <property type="entry name" value="PROPHAGE INTEGRASE INTD-RELATED"/>
    <property type="match status" value="1"/>
</dbReference>
<feature type="domain" description="Tyr recombinase" evidence="7">
    <location>
        <begin position="171"/>
        <end position="369"/>
    </location>
</feature>
<comment type="function">
    <text evidence="1">Site-specific tyrosine recombinase, which acts by catalyzing the cutting and rejoining of the recombining DNA molecules.</text>
</comment>
<dbReference type="Pfam" id="PF14657">
    <property type="entry name" value="Arm-DNA-bind_4"/>
    <property type="match status" value="1"/>
</dbReference>
<evidence type="ECO:0000313" key="10">
    <source>
        <dbReference type="EMBL" id="CDS86710.1"/>
    </source>
</evidence>
<sequence length="376" mass="43935">MKGGVRKRSNKWYYYFDLGIVEGKRKKVERVGGNTKKEAEKALREALNEYENSGIVFEESNISLSDYLDFWYKEYVLLNCKYNTQESYRINIEKHIKPKLGAYKVKALTPAILQNFINKKYKEDYSQNTLQVLKAILHRSLKSAVHPYKHIRENPMQYVSIPKTKSKTETNKVKTITLEEFNQILNIFPQDSFQRIVLLIGFHTGMRRGEIIALKWDNIDLDNKTITVKHTLIKKPNGMFELGQPKTESSCRTIFTGDTLIKALKEHKLYQKKMKLKYGEFYFDSDWVCTKENGQQVNTHTLDTIVRQIRVALNNDFHFHSLRHAHATLLLENGANIKDIQNRLGHSQLSTTMDTYSHVTDKMKNETVDIFEKITN</sequence>
<dbReference type="InterPro" id="IPR004107">
    <property type="entry name" value="Integrase_SAM-like_N"/>
</dbReference>
<dbReference type="InterPro" id="IPR044068">
    <property type="entry name" value="CB"/>
</dbReference>
<evidence type="ECO:0000256" key="4">
    <source>
        <dbReference type="ARBA" id="ARBA00023125"/>
    </source>
</evidence>
<feature type="domain" description="Core-binding (CB)" evidence="8">
    <location>
        <begin position="62"/>
        <end position="145"/>
    </location>
</feature>
<dbReference type="Proteomes" id="UP000411588">
    <property type="component" value="Unassembled WGS sequence"/>
</dbReference>
<dbReference type="Pfam" id="PF00589">
    <property type="entry name" value="Phage_integrase"/>
    <property type="match status" value="1"/>
</dbReference>
<evidence type="ECO:0000256" key="6">
    <source>
        <dbReference type="PROSITE-ProRule" id="PRU01248"/>
    </source>
</evidence>
<gene>
    <name evidence="12" type="primary">xerC_2</name>
    <name evidence="11" type="ORF">BN1095_340333</name>
    <name evidence="9" type="ORF">BN1096_350043</name>
    <name evidence="10" type="ORF">BN1097_580048</name>
    <name evidence="13" type="ORF">SAMEA1402366_02152</name>
    <name evidence="12" type="ORF">SAMEA1402399_03419</name>
</gene>
<dbReference type="Gene3D" id="1.10.150.130">
    <property type="match status" value="1"/>
</dbReference>
<evidence type="ECO:0000259" key="7">
    <source>
        <dbReference type="PROSITE" id="PS51898"/>
    </source>
</evidence>
<dbReference type="EMBL" id="LK932486">
    <property type="protein sequence ID" value="CDS84615.1"/>
    <property type="molecule type" value="Genomic_DNA"/>
</dbReference>
<evidence type="ECO:0000256" key="5">
    <source>
        <dbReference type="ARBA" id="ARBA00023172"/>
    </source>
</evidence>
<dbReference type="RefSeq" id="WP_003429803.1">
    <property type="nucleotide sequence ID" value="NZ_BAABSG010000005.1"/>
</dbReference>
<evidence type="ECO:0000256" key="3">
    <source>
        <dbReference type="ARBA" id="ARBA00022908"/>
    </source>
</evidence>
<keyword evidence="4 6" id="KW-0238">DNA-binding</keyword>
<organism evidence="10">
    <name type="scientific">Clostridioides difficile</name>
    <name type="common">Peptoclostridium difficile</name>
    <dbReference type="NCBI Taxonomy" id="1496"/>
    <lineage>
        <taxon>Bacteria</taxon>
        <taxon>Bacillati</taxon>
        <taxon>Bacillota</taxon>
        <taxon>Clostridia</taxon>
        <taxon>Peptostreptococcales</taxon>
        <taxon>Peptostreptococcaceae</taxon>
        <taxon>Clostridioides</taxon>
    </lineage>
</organism>
<reference evidence="10" key="1">
    <citation type="submission" date="2014-07" db="EMBL/GenBank/DDBJ databases">
        <authorList>
            <person name="Monot Marc"/>
        </authorList>
    </citation>
    <scope>NUCLEOTIDE SEQUENCE</scope>
    <source>
        <strain evidence="11">7032989</strain>
        <strain evidence="10">7032994</strain>
    </source>
</reference>
<evidence type="ECO:0000313" key="9">
    <source>
        <dbReference type="EMBL" id="CDS84615.1"/>
    </source>
</evidence>
<evidence type="ECO:0000313" key="14">
    <source>
        <dbReference type="Proteomes" id="UP000372533"/>
    </source>
</evidence>
<dbReference type="PROSITE" id="PS51898">
    <property type="entry name" value="TYR_RECOMBINASE"/>
    <property type="match status" value="1"/>
</dbReference>
<dbReference type="InterPro" id="IPR028259">
    <property type="entry name" value="AP2-like_int_N"/>
</dbReference>
<evidence type="ECO:0000313" key="12">
    <source>
        <dbReference type="EMBL" id="VFD35169.1"/>
    </source>
</evidence>
<dbReference type="PANTHER" id="PTHR30349">
    <property type="entry name" value="PHAGE INTEGRASE-RELATED"/>
    <property type="match status" value="1"/>
</dbReference>
<accession>A0A069AE41</accession>
<dbReference type="InterPro" id="IPR010998">
    <property type="entry name" value="Integrase_recombinase_N"/>
</dbReference>
<dbReference type="EMBL" id="LK932396">
    <property type="protein sequence ID" value="CDS86710.1"/>
    <property type="molecule type" value="Genomic_DNA"/>
</dbReference>
<reference evidence="12 15" key="2">
    <citation type="submission" date="2019-02" db="EMBL/GenBank/DDBJ databases">
        <authorList>
            <consortium name="Pathogen Informatics"/>
        </authorList>
    </citation>
    <scope>NUCLEOTIDE SEQUENCE [LARGE SCALE GENOMIC DNA]</scope>
    <source>
        <strain evidence="12">Clo34</strain>
        <strain evidence="15">clo34</strain>
        <strain evidence="14">tl291</strain>
        <strain evidence="13">Tl291</strain>
    </source>
</reference>
<evidence type="ECO:0000259" key="8">
    <source>
        <dbReference type="PROSITE" id="PS51900"/>
    </source>
</evidence>
<dbReference type="InterPro" id="IPR050090">
    <property type="entry name" value="Tyrosine_recombinase_XerCD"/>
</dbReference>
<comment type="similarity">
    <text evidence="2">Belongs to the 'phage' integrase family.</text>
</comment>
<dbReference type="Proteomes" id="UP000372533">
    <property type="component" value="Unassembled WGS sequence"/>
</dbReference>
<keyword evidence="3" id="KW-0229">DNA integration</keyword>
<dbReference type="Pfam" id="PF14659">
    <property type="entry name" value="Phage_int_SAM_3"/>
    <property type="match status" value="1"/>
</dbReference>
<dbReference type="InterPro" id="IPR013762">
    <property type="entry name" value="Integrase-like_cat_sf"/>
</dbReference>
<dbReference type="EMBL" id="CAADAN010000016">
    <property type="protein sequence ID" value="VFD35169.1"/>
    <property type="molecule type" value="Genomic_DNA"/>
</dbReference>
<dbReference type="EMBL" id="LK933005">
    <property type="protein sequence ID" value="CDT23037.1"/>
    <property type="molecule type" value="Genomic_DNA"/>
</dbReference>
<dbReference type="EMBL" id="CAAJVP010000009">
    <property type="protein sequence ID" value="VHY09185.1"/>
    <property type="molecule type" value="Genomic_DNA"/>
</dbReference>
<evidence type="ECO:0000313" key="11">
    <source>
        <dbReference type="EMBL" id="CDT23037.1"/>
    </source>
</evidence>
<evidence type="ECO:0000313" key="13">
    <source>
        <dbReference type="EMBL" id="VHY09185.1"/>
    </source>
</evidence>
<dbReference type="PROSITE" id="PS51900">
    <property type="entry name" value="CB"/>
    <property type="match status" value="1"/>
</dbReference>
<dbReference type="InterPro" id="IPR002104">
    <property type="entry name" value="Integrase_catalytic"/>
</dbReference>
<keyword evidence="5" id="KW-0233">DNA recombination</keyword>
<dbReference type="SUPFAM" id="SSF56349">
    <property type="entry name" value="DNA breaking-rejoining enzymes"/>
    <property type="match status" value="1"/>
</dbReference>
<evidence type="ECO:0000256" key="1">
    <source>
        <dbReference type="ARBA" id="ARBA00003283"/>
    </source>
</evidence>
<dbReference type="GO" id="GO:0015074">
    <property type="term" value="P:DNA integration"/>
    <property type="evidence" value="ECO:0007669"/>
    <property type="project" value="UniProtKB-KW"/>
</dbReference>